<gene>
    <name evidence="3" type="ORF">TSOC_005373</name>
</gene>
<dbReference type="Gene3D" id="1.10.287.70">
    <property type="match status" value="1"/>
</dbReference>
<dbReference type="EMBL" id="PGGS01000145">
    <property type="protein sequence ID" value="PNH08101.1"/>
    <property type="molecule type" value="Genomic_DNA"/>
</dbReference>
<comment type="caution">
    <text evidence="3">The sequence shown here is derived from an EMBL/GenBank/DDBJ whole genome shotgun (WGS) entry which is preliminary data.</text>
</comment>
<feature type="region of interest" description="Disordered" evidence="1">
    <location>
        <begin position="373"/>
        <end position="441"/>
    </location>
</feature>
<keyword evidence="2" id="KW-0472">Membrane</keyword>
<dbReference type="SUPFAM" id="SSF53850">
    <property type="entry name" value="Periplasmic binding protein-like II"/>
    <property type="match status" value="1"/>
</dbReference>
<name>A0A2J8A6E4_9CHLO</name>
<dbReference type="OrthoDB" id="530947at2759"/>
<feature type="compositionally biased region" description="Polar residues" evidence="1">
    <location>
        <begin position="428"/>
        <end position="441"/>
    </location>
</feature>
<dbReference type="Gene3D" id="3.40.190.10">
    <property type="entry name" value="Periplasmic binding protein-like II"/>
    <property type="match status" value="1"/>
</dbReference>
<dbReference type="SUPFAM" id="SSF81324">
    <property type="entry name" value="Voltage-gated potassium channels"/>
    <property type="match status" value="1"/>
</dbReference>
<evidence type="ECO:0000256" key="1">
    <source>
        <dbReference type="SAM" id="MobiDB-lite"/>
    </source>
</evidence>
<feature type="compositionally biased region" description="Polar residues" evidence="1">
    <location>
        <begin position="394"/>
        <end position="406"/>
    </location>
</feature>
<evidence type="ECO:0000313" key="4">
    <source>
        <dbReference type="Proteomes" id="UP000236333"/>
    </source>
</evidence>
<accession>A0A2J8A6E4</accession>
<proteinExistence type="predicted"/>
<keyword evidence="2" id="KW-1133">Transmembrane helix</keyword>
<dbReference type="InterPro" id="IPR015683">
    <property type="entry name" value="Ionotropic_Glu_rcpt"/>
</dbReference>
<keyword evidence="2" id="KW-0812">Transmembrane</keyword>
<feature type="transmembrane region" description="Helical" evidence="2">
    <location>
        <begin position="232"/>
        <end position="258"/>
    </location>
</feature>
<evidence type="ECO:0000313" key="3">
    <source>
        <dbReference type="EMBL" id="PNH08101.1"/>
    </source>
</evidence>
<evidence type="ECO:0000256" key="2">
    <source>
        <dbReference type="SAM" id="Phobius"/>
    </source>
</evidence>
<reference evidence="3 4" key="1">
    <citation type="journal article" date="2017" name="Mol. Biol. Evol.">
        <title>The 4-celled Tetrabaena socialis nuclear genome reveals the essential components for genetic control of cell number at the origin of multicellularity in the volvocine lineage.</title>
        <authorList>
            <person name="Featherston J."/>
            <person name="Arakaki Y."/>
            <person name="Hanschen E.R."/>
            <person name="Ferris P.J."/>
            <person name="Michod R.E."/>
            <person name="Olson B.J.S.C."/>
            <person name="Nozaki H."/>
            <person name="Durand P.M."/>
        </authorList>
    </citation>
    <scope>NUCLEOTIDE SEQUENCE [LARGE SCALE GENOMIC DNA]</scope>
    <source>
        <strain evidence="3 4">NIES-571</strain>
    </source>
</reference>
<sequence>MYGLRNRELPLYFQFRPKYLDGLKDGTWFASSTVLGDVGAGMKLPVTPAGRLLSILWVMFGLFLLSFVTSVISSTLTEAKLRSDEILTVADVAGKRVCMQAGFYEYVFSSSFPSVGIQKTTYEAKIDCFHALKNGEVDAVFGVREEFVNYFSQGLGSGLLASPVIKSQEYCIAFAEGWPYAPDVNAAILTFREGIMATQPSYKDMIDRWYSGDANVATYGGKANAKAEDWNWGLIGTAIAFVVIYMLLQVFVLIVAYMTASTSGQQEEKDVQQFGSAKSGMSASMKSTKSFVARMANKISSVHPEDEEADASTYAGDGGLVPLRSMRSMSVRNGNASGKHVTMEPPIVNGHELASMMRALAADVSLLKANMEMKNSSSSDGSPPDLTAVISSPPARNSKSEVNFSIDSGPRASAWRDDSGRNGGKLNGHSSSPVTLVNNEV</sequence>
<organism evidence="3 4">
    <name type="scientific">Tetrabaena socialis</name>
    <dbReference type="NCBI Taxonomy" id="47790"/>
    <lineage>
        <taxon>Eukaryota</taxon>
        <taxon>Viridiplantae</taxon>
        <taxon>Chlorophyta</taxon>
        <taxon>core chlorophytes</taxon>
        <taxon>Chlorophyceae</taxon>
        <taxon>CS clade</taxon>
        <taxon>Chlamydomonadales</taxon>
        <taxon>Tetrabaenaceae</taxon>
        <taxon>Tetrabaena</taxon>
    </lineage>
</organism>
<feature type="transmembrane region" description="Helical" evidence="2">
    <location>
        <begin position="52"/>
        <end position="72"/>
    </location>
</feature>
<keyword evidence="4" id="KW-1185">Reference proteome</keyword>
<dbReference type="PANTHER" id="PTHR18966">
    <property type="entry name" value="IONOTROPIC GLUTAMATE RECEPTOR"/>
    <property type="match status" value="1"/>
</dbReference>
<protein>
    <submittedName>
        <fullName evidence="3">Uncharacterized protein</fullName>
    </submittedName>
</protein>
<dbReference type="Proteomes" id="UP000236333">
    <property type="component" value="Unassembled WGS sequence"/>
</dbReference>
<dbReference type="AlphaFoldDB" id="A0A2J8A6E4"/>